<gene>
    <name evidence="3" type="ORF">TESG_01507</name>
</gene>
<sequence length="185" mass="18263">MLAKSALVFLFLALCGVVAALPPACLLEAVSAGGHPGDFEVLCGSGSETVQREIAKQCGKESKDALASYKQSCGEAGFKITLIHANTTSSSSPSQTSSGSGPMTGTMTGSMTVSVTGSMTSSVVSPTSGSGSRPSSGSGSKPGSGTGLLPTSTSPPYTESNVGSLQKADSVFIALVFAIVGALAM</sequence>
<proteinExistence type="predicted"/>
<keyword evidence="4" id="KW-1185">Reference proteome</keyword>
<evidence type="ECO:0000313" key="3">
    <source>
        <dbReference type="EMBL" id="EGD93979.1"/>
    </source>
</evidence>
<protein>
    <recommendedName>
        <fullName evidence="5">GPI anchored cell wall protein</fullName>
    </recommendedName>
</protein>
<feature type="compositionally biased region" description="Low complexity" evidence="1">
    <location>
        <begin position="87"/>
        <end position="139"/>
    </location>
</feature>
<dbReference type="OrthoDB" id="4174295at2759"/>
<evidence type="ECO:0000313" key="4">
    <source>
        <dbReference type="Proteomes" id="UP000009172"/>
    </source>
</evidence>
<evidence type="ECO:0000256" key="1">
    <source>
        <dbReference type="SAM" id="MobiDB-lite"/>
    </source>
</evidence>
<feature type="chain" id="PRO_5003286618" description="GPI anchored cell wall protein" evidence="2">
    <location>
        <begin position="21"/>
        <end position="185"/>
    </location>
</feature>
<feature type="compositionally biased region" description="Polar residues" evidence="1">
    <location>
        <begin position="149"/>
        <end position="161"/>
    </location>
</feature>
<organism evidence="3 4">
    <name type="scientific">Trichophyton tonsurans (strain CBS 112818)</name>
    <name type="common">Scalp ringworm fungus</name>
    <dbReference type="NCBI Taxonomy" id="647933"/>
    <lineage>
        <taxon>Eukaryota</taxon>
        <taxon>Fungi</taxon>
        <taxon>Dikarya</taxon>
        <taxon>Ascomycota</taxon>
        <taxon>Pezizomycotina</taxon>
        <taxon>Eurotiomycetes</taxon>
        <taxon>Eurotiomycetidae</taxon>
        <taxon>Onygenales</taxon>
        <taxon>Arthrodermataceae</taxon>
        <taxon>Trichophyton</taxon>
    </lineage>
</organism>
<feature type="signal peptide" evidence="2">
    <location>
        <begin position="1"/>
        <end position="20"/>
    </location>
</feature>
<dbReference type="AlphaFoldDB" id="F2RRS0"/>
<keyword evidence="2" id="KW-0732">Signal</keyword>
<reference evidence="4" key="1">
    <citation type="journal article" date="2012" name="MBio">
        <title>Comparative genome analysis of Trichophyton rubrum and related dermatophytes reveals candidate genes involved in infection.</title>
        <authorList>
            <person name="Martinez D.A."/>
            <person name="Oliver B.G."/>
            <person name="Graeser Y."/>
            <person name="Goldberg J.M."/>
            <person name="Li W."/>
            <person name="Martinez-Rossi N.M."/>
            <person name="Monod M."/>
            <person name="Shelest E."/>
            <person name="Barton R.C."/>
            <person name="Birch E."/>
            <person name="Brakhage A.A."/>
            <person name="Chen Z."/>
            <person name="Gurr S.J."/>
            <person name="Heiman D."/>
            <person name="Heitman J."/>
            <person name="Kosti I."/>
            <person name="Rossi A."/>
            <person name="Saif S."/>
            <person name="Samalova M."/>
            <person name="Saunders C.W."/>
            <person name="Shea T."/>
            <person name="Summerbell R.C."/>
            <person name="Xu J."/>
            <person name="Young S."/>
            <person name="Zeng Q."/>
            <person name="Birren B.W."/>
            <person name="Cuomo C.A."/>
            <person name="White T.C."/>
        </authorList>
    </citation>
    <scope>NUCLEOTIDE SEQUENCE [LARGE SCALE GENOMIC DNA]</scope>
    <source>
        <strain evidence="4">CBS 112818</strain>
    </source>
</reference>
<dbReference type="HOGENOM" id="CLU_110345_1_0_1"/>
<dbReference type="Proteomes" id="UP000009172">
    <property type="component" value="Unassembled WGS sequence"/>
</dbReference>
<name>F2RRS0_TRIT1</name>
<accession>F2RRS0</accession>
<evidence type="ECO:0000256" key="2">
    <source>
        <dbReference type="SAM" id="SignalP"/>
    </source>
</evidence>
<evidence type="ECO:0008006" key="5">
    <source>
        <dbReference type="Google" id="ProtNLM"/>
    </source>
</evidence>
<dbReference type="EMBL" id="GG698481">
    <property type="protein sequence ID" value="EGD93979.1"/>
    <property type="molecule type" value="Genomic_DNA"/>
</dbReference>
<feature type="region of interest" description="Disordered" evidence="1">
    <location>
        <begin position="87"/>
        <end position="161"/>
    </location>
</feature>